<reference evidence="1 2" key="1">
    <citation type="submission" date="2018-10" db="EMBL/GenBank/DDBJ databases">
        <title>A high-quality apple genome assembly.</title>
        <authorList>
            <person name="Hu J."/>
        </authorList>
    </citation>
    <scope>NUCLEOTIDE SEQUENCE [LARGE SCALE GENOMIC DNA]</scope>
    <source>
        <strain evidence="2">cv. HFTH1</strain>
        <tissue evidence="1">Young leaf</tissue>
    </source>
</reference>
<comment type="caution">
    <text evidence="1">The sequence shown here is derived from an EMBL/GenBank/DDBJ whole genome shotgun (WGS) entry which is preliminary data.</text>
</comment>
<dbReference type="Proteomes" id="UP000290289">
    <property type="component" value="Chromosome 7"/>
</dbReference>
<gene>
    <name evidence="1" type="ORF">DVH24_024224</name>
</gene>
<evidence type="ECO:0000313" key="1">
    <source>
        <dbReference type="EMBL" id="RXH94540.1"/>
    </source>
</evidence>
<proteinExistence type="predicted"/>
<protein>
    <submittedName>
        <fullName evidence="1">Uncharacterized protein</fullName>
    </submittedName>
</protein>
<dbReference type="AlphaFoldDB" id="A0A498JG85"/>
<sequence>MGEIRTGSLPDFEDGKGLGDVGDDALHGIRDFEVGGLGHLVEDGLLVGWMGVNTDFAEVGTSAL</sequence>
<accession>A0A498JG85</accession>
<keyword evidence="2" id="KW-1185">Reference proteome</keyword>
<evidence type="ECO:0000313" key="2">
    <source>
        <dbReference type="Proteomes" id="UP000290289"/>
    </source>
</evidence>
<dbReference type="EMBL" id="RDQH01000333">
    <property type="protein sequence ID" value="RXH94540.1"/>
    <property type="molecule type" value="Genomic_DNA"/>
</dbReference>
<name>A0A498JG85_MALDO</name>
<organism evidence="1 2">
    <name type="scientific">Malus domestica</name>
    <name type="common">Apple</name>
    <name type="synonym">Pyrus malus</name>
    <dbReference type="NCBI Taxonomy" id="3750"/>
    <lineage>
        <taxon>Eukaryota</taxon>
        <taxon>Viridiplantae</taxon>
        <taxon>Streptophyta</taxon>
        <taxon>Embryophyta</taxon>
        <taxon>Tracheophyta</taxon>
        <taxon>Spermatophyta</taxon>
        <taxon>Magnoliopsida</taxon>
        <taxon>eudicotyledons</taxon>
        <taxon>Gunneridae</taxon>
        <taxon>Pentapetalae</taxon>
        <taxon>rosids</taxon>
        <taxon>fabids</taxon>
        <taxon>Rosales</taxon>
        <taxon>Rosaceae</taxon>
        <taxon>Amygdaloideae</taxon>
        <taxon>Maleae</taxon>
        <taxon>Malus</taxon>
    </lineage>
</organism>